<dbReference type="Pfam" id="PF20639">
    <property type="entry name" value="Rrn6_K-rich"/>
    <property type="match status" value="1"/>
</dbReference>
<organism evidence="5 6">
    <name type="scientific">Stereocaulon virgatum</name>
    <dbReference type="NCBI Taxonomy" id="373712"/>
    <lineage>
        <taxon>Eukaryota</taxon>
        <taxon>Fungi</taxon>
        <taxon>Dikarya</taxon>
        <taxon>Ascomycota</taxon>
        <taxon>Pezizomycotina</taxon>
        <taxon>Lecanoromycetes</taxon>
        <taxon>OSLEUM clade</taxon>
        <taxon>Lecanoromycetidae</taxon>
        <taxon>Lecanorales</taxon>
        <taxon>Lecanorineae</taxon>
        <taxon>Stereocaulaceae</taxon>
        <taxon>Stereocaulon</taxon>
    </lineage>
</organism>
<dbReference type="PANTHER" id="PTHR28221">
    <property type="entry name" value="RNA POLYMERASE I-SPECIFIC TRANSCRIPTION INITIATION FACTOR RRN6"/>
    <property type="match status" value="1"/>
</dbReference>
<dbReference type="EMBL" id="JBEFKJ010000018">
    <property type="protein sequence ID" value="KAL2041108.1"/>
    <property type="molecule type" value="Genomic_DNA"/>
</dbReference>
<evidence type="ECO:0000259" key="2">
    <source>
        <dbReference type="Pfam" id="PF10214"/>
    </source>
</evidence>
<feature type="region of interest" description="Disordered" evidence="1">
    <location>
        <begin position="864"/>
        <end position="892"/>
    </location>
</feature>
<feature type="domain" description="RRN6 helical bundle" evidence="4">
    <location>
        <begin position="599"/>
        <end position="798"/>
    </location>
</feature>
<evidence type="ECO:0000259" key="3">
    <source>
        <dbReference type="Pfam" id="PF20639"/>
    </source>
</evidence>
<feature type="compositionally biased region" description="Low complexity" evidence="1">
    <location>
        <begin position="877"/>
        <end position="891"/>
    </location>
</feature>
<dbReference type="InterPro" id="IPR048536">
    <property type="entry name" value="Rrn6_K-rich"/>
</dbReference>
<dbReference type="Proteomes" id="UP001590950">
    <property type="component" value="Unassembled WGS sequence"/>
</dbReference>
<evidence type="ECO:0000313" key="6">
    <source>
        <dbReference type="Proteomes" id="UP001590950"/>
    </source>
</evidence>
<evidence type="ECO:0000313" key="5">
    <source>
        <dbReference type="EMBL" id="KAL2041108.1"/>
    </source>
</evidence>
<name>A0ABR4ACJ6_9LECA</name>
<dbReference type="InterPro" id="IPR048537">
    <property type="entry name" value="RRN6_HB"/>
</dbReference>
<feature type="domain" description="RRN6 K-rich C-terminal" evidence="3">
    <location>
        <begin position="916"/>
        <end position="1030"/>
    </location>
</feature>
<evidence type="ECO:0008006" key="7">
    <source>
        <dbReference type="Google" id="ProtNLM"/>
    </source>
</evidence>
<reference evidence="5 6" key="1">
    <citation type="submission" date="2024-09" db="EMBL/GenBank/DDBJ databases">
        <title>Rethinking Asexuality: The Enigmatic Case of Functional Sexual Genes in Lepraria (Stereocaulaceae).</title>
        <authorList>
            <person name="Doellman M."/>
            <person name="Sun Y."/>
            <person name="Barcenas-Pena A."/>
            <person name="Lumbsch H.T."/>
            <person name="Grewe F."/>
        </authorList>
    </citation>
    <scope>NUCLEOTIDE SEQUENCE [LARGE SCALE GENOMIC DNA]</scope>
    <source>
        <strain evidence="5 6">Mercado 3170</strain>
    </source>
</reference>
<feature type="compositionally biased region" description="Basic residues" evidence="1">
    <location>
        <begin position="954"/>
        <end position="966"/>
    </location>
</feature>
<comment type="caution">
    <text evidence="5">The sequence shown here is derived from an EMBL/GenBank/DDBJ whole genome shotgun (WGS) entry which is preliminary data.</text>
</comment>
<dbReference type="Pfam" id="PF10214">
    <property type="entry name" value="Rrn6_beta-prop"/>
    <property type="match status" value="1"/>
</dbReference>
<evidence type="ECO:0000256" key="1">
    <source>
        <dbReference type="SAM" id="MobiDB-lite"/>
    </source>
</evidence>
<accession>A0ABR4ACJ6</accession>
<gene>
    <name evidence="5" type="ORF">N7G274_006052</name>
</gene>
<feature type="region of interest" description="Disordered" evidence="1">
    <location>
        <begin position="940"/>
        <end position="1030"/>
    </location>
</feature>
<dbReference type="PANTHER" id="PTHR28221:SF2">
    <property type="entry name" value="RNA POLYMERASE I-SPECIFIC TRANSCRIPTION INITIATION FACTOR RRN6"/>
    <property type="match status" value="1"/>
</dbReference>
<feature type="domain" description="RRN6 beta-propeller" evidence="2">
    <location>
        <begin position="105"/>
        <end position="495"/>
    </location>
</feature>
<feature type="compositionally biased region" description="Polar residues" evidence="1">
    <location>
        <begin position="984"/>
        <end position="1001"/>
    </location>
</feature>
<protein>
    <recommendedName>
        <fullName evidence="7">RNA polymerase I-specific transcription initiation factor RRN6-like protein</fullName>
    </recommendedName>
</protein>
<sequence length="1030" mass="114295">MREARPIDLNYGHLGEPVYDSESKRWHFSRRPFIGRKLQPAGEPVVAFRGSLEVSNRELLKAAERSRCVKDLTHHFPELFPAACLTQDLAQTSEAIIQVTASHEPTASELLAYGRAVDIRKERPGVRTVPILACAAGKAGELVRVVQLAEEKLGWESKGGFNWDVPTAAHGEEGWWVGNGSPIQQLVFAEVEGESSYWLAVRYHGAISVLRPLLRSRPRFSNSCDTSGARLPQSRLEANHVATLPEQNGVPFRGVAFNPWNHQQIATVDQQGDWNVWCINISSRVKRKALGVITNSAGGHLPKARELDGLSPDVAADGWGAVLWASNQDILVVAARTAIAVFDIKSSSRQAQIPVLTSGKASDWILDVKRGSRDPCNVFVATSLCIFWLRISSSEREPQTAEMKSNVQCILSCRHFRNQDDISLYINILEVLKRTPFDDEAGPTLANATDYDSNTVATKLLLYSRMSGLVTVIAFQCAMPSSEQCPFALDPYPLELSMEEVGIARSARNILNIHTKPRILAVVLQPVLHRTPIEYMPSNLGQFGVTESVNYYQLSILTHDLTLFEKLYVEMNEASSFSDDLPSTRTRRGFPKTPAHVFDDFMVPDGFDNEGYQSSEENEEGPNVQRDFQCVKAESTKPDEDPWTITLGWLEKETHDLLSEPTPRFDENLEMLFAAVKARFAWKETPLATLHCILNTIVSVVDVDKSSTDFIQLLEDISQVKDEESEGQTGESKQAIVSSCFTPWMRNALKLGDRVQISTVYDTLIDEWIASMSRGIPGWARIVLEKLLRNLAANISLAGYGMRVVKEIDLSEEAPPGDATIEFVLPIRRMVSATSVKKGKEPAAMSSSQLATSQIPLDYGFQPSSPFRALPTPEPTPSLRSKSSASSLAPAEDPASARLKAYVSLAPQPALPIKMSNLLNHWEVGVDPTNYNWEAAQQAFNDEDESEDEAQAKQRQRAERRRKRHRQDTFGASSQPPSKRLGGSQPQLTQETQFNSQQTESMVIASQIEPGPSGGRLAKPKKKKQRAHGF</sequence>
<dbReference type="InterPro" id="IPR019350">
    <property type="entry name" value="RNA_pol_I-sp_TIF_RRN6-like"/>
</dbReference>
<feature type="compositionally biased region" description="Basic residues" evidence="1">
    <location>
        <begin position="1018"/>
        <end position="1030"/>
    </location>
</feature>
<keyword evidence="6" id="KW-1185">Reference proteome</keyword>
<proteinExistence type="predicted"/>
<dbReference type="InterPro" id="IPR048535">
    <property type="entry name" value="RRN6_beta-prop"/>
</dbReference>
<dbReference type="Pfam" id="PF20640">
    <property type="entry name" value="Rrn6_HB"/>
    <property type="match status" value="1"/>
</dbReference>
<evidence type="ECO:0000259" key="4">
    <source>
        <dbReference type="Pfam" id="PF20640"/>
    </source>
</evidence>